<dbReference type="Proteomes" id="UP000035268">
    <property type="component" value="Chromosome"/>
</dbReference>
<evidence type="ECO:0000313" key="1">
    <source>
        <dbReference type="EMBL" id="AKJ64535.1"/>
    </source>
</evidence>
<organism evidence="1 2">
    <name type="scientific">Kiritimatiella glycovorans</name>
    <dbReference type="NCBI Taxonomy" id="1307763"/>
    <lineage>
        <taxon>Bacteria</taxon>
        <taxon>Pseudomonadati</taxon>
        <taxon>Kiritimatiellota</taxon>
        <taxon>Kiritimatiellia</taxon>
        <taxon>Kiritimatiellales</taxon>
        <taxon>Kiritimatiellaceae</taxon>
        <taxon>Kiritimatiella</taxon>
    </lineage>
</organism>
<dbReference type="InterPro" id="IPR023198">
    <property type="entry name" value="PGP-like_dom2"/>
</dbReference>
<dbReference type="EMBL" id="CP010904">
    <property type="protein sequence ID" value="AKJ64535.1"/>
    <property type="molecule type" value="Genomic_DNA"/>
</dbReference>
<reference evidence="2" key="1">
    <citation type="submission" date="2015-02" db="EMBL/GenBank/DDBJ databases">
        <title>Description and complete genome sequence of the first cultured representative of the subdivision 5 of the Verrucomicrobia phylum.</title>
        <authorList>
            <person name="Spring S."/>
            <person name="Bunk B."/>
            <person name="Sproer C."/>
            <person name="Klenk H.-P."/>
        </authorList>
    </citation>
    <scope>NUCLEOTIDE SEQUENCE [LARGE SCALE GENOMIC DNA]</scope>
    <source>
        <strain evidence="2">L21-Fru-AB</strain>
    </source>
</reference>
<name>A0A0G3EI93_9BACT</name>
<dbReference type="OrthoDB" id="9798765at2"/>
<dbReference type="InterPro" id="IPR036412">
    <property type="entry name" value="HAD-like_sf"/>
</dbReference>
<gene>
    <name evidence="1" type="ORF">L21SP4_01287</name>
</gene>
<dbReference type="InterPro" id="IPR023214">
    <property type="entry name" value="HAD_sf"/>
</dbReference>
<dbReference type="KEGG" id="vbl:L21SP4_01287"/>
<dbReference type="Gene3D" id="1.10.150.240">
    <property type="entry name" value="Putative phosphatase, domain 2"/>
    <property type="match status" value="1"/>
</dbReference>
<accession>A0A0G3EI93</accession>
<dbReference type="STRING" id="1307763.L21SP4_01287"/>
<evidence type="ECO:0000313" key="2">
    <source>
        <dbReference type="Proteomes" id="UP000035268"/>
    </source>
</evidence>
<dbReference type="SUPFAM" id="SSF56784">
    <property type="entry name" value="HAD-like"/>
    <property type="match status" value="1"/>
</dbReference>
<dbReference type="Gene3D" id="3.40.50.1000">
    <property type="entry name" value="HAD superfamily/HAD-like"/>
    <property type="match status" value="1"/>
</dbReference>
<protein>
    <submittedName>
        <fullName evidence="1">Uncharacterized protein</fullName>
    </submittedName>
</protein>
<reference evidence="1 2" key="2">
    <citation type="journal article" date="2016" name="ISME J.">
        <title>Characterization of the first cultured representative of Verrucomicrobia subdivision 5 indicates the proposal of a novel phylum.</title>
        <authorList>
            <person name="Spring S."/>
            <person name="Bunk B."/>
            <person name="Sproer C."/>
            <person name="Schumann P."/>
            <person name="Rohde M."/>
            <person name="Tindall B.J."/>
            <person name="Klenk H.P."/>
        </authorList>
    </citation>
    <scope>NUCLEOTIDE SEQUENCE [LARGE SCALE GENOMIC DNA]</scope>
    <source>
        <strain evidence="1 2">L21-Fru-AB</strain>
    </source>
</reference>
<proteinExistence type="predicted"/>
<dbReference type="RefSeq" id="WP_052881862.1">
    <property type="nucleotide sequence ID" value="NZ_CP010904.1"/>
</dbReference>
<dbReference type="AlphaFoldDB" id="A0A0G3EI93"/>
<keyword evidence="2" id="KW-1185">Reference proteome</keyword>
<sequence length="232" mass="26045">MTSAEARTEVPRHLFFELENLAVQGREIMFEALKDTLETKGVELTVERYVRHGLYPLPEFAIPEILKAAGEKADHTKRLEEQVRAQVRERIEGAELNPELVNVLDAAAELDVQPVTLSAFPPDVAGSWMQKLGLEERGVRLFAFEEVRPDFPQVKTWLTIVREEGIPARACMALTTSSRACKAALTTDMTAVAAPDRFTVFQDFSGARFVLENLSDMKPRELLESTLPARTF</sequence>